<dbReference type="Proteomes" id="UP001518990">
    <property type="component" value="Unassembled WGS sequence"/>
</dbReference>
<dbReference type="Gene3D" id="3.50.50.60">
    <property type="entry name" value="FAD/NAD(P)-binding domain"/>
    <property type="match status" value="1"/>
</dbReference>
<accession>A0ABS3KHY6</accession>
<evidence type="ECO:0000256" key="1">
    <source>
        <dbReference type="ARBA" id="ARBA00023002"/>
    </source>
</evidence>
<comment type="caution">
    <text evidence="3">The sequence shown here is derived from an EMBL/GenBank/DDBJ whole genome shotgun (WGS) entry which is preliminary data.</text>
</comment>
<name>A0ABS3KHY6_9PROT</name>
<organism evidence="3 4">
    <name type="scientific">Roseomonas marmotae</name>
    <dbReference type="NCBI Taxonomy" id="2768161"/>
    <lineage>
        <taxon>Bacteria</taxon>
        <taxon>Pseudomonadati</taxon>
        <taxon>Pseudomonadota</taxon>
        <taxon>Alphaproteobacteria</taxon>
        <taxon>Acetobacterales</taxon>
        <taxon>Roseomonadaceae</taxon>
        <taxon>Roseomonas</taxon>
    </lineage>
</organism>
<dbReference type="InterPro" id="IPR036188">
    <property type="entry name" value="FAD/NAD-bd_sf"/>
</dbReference>
<evidence type="ECO:0000313" key="3">
    <source>
        <dbReference type="EMBL" id="MBO1077055.1"/>
    </source>
</evidence>
<dbReference type="PANTHER" id="PTHR13847">
    <property type="entry name" value="SARCOSINE DEHYDROGENASE-RELATED"/>
    <property type="match status" value="1"/>
</dbReference>
<reference evidence="3 4" key="1">
    <citation type="submission" date="2020-09" db="EMBL/GenBank/DDBJ databases">
        <title>Roseomonas.</title>
        <authorList>
            <person name="Zhu W."/>
        </authorList>
    </citation>
    <scope>NUCLEOTIDE SEQUENCE [LARGE SCALE GENOMIC DNA]</scope>
    <source>
        <strain evidence="3 4">1311</strain>
    </source>
</reference>
<dbReference type="PANTHER" id="PTHR13847:SF281">
    <property type="entry name" value="FAD DEPENDENT OXIDOREDUCTASE DOMAIN-CONTAINING PROTEIN"/>
    <property type="match status" value="1"/>
</dbReference>
<evidence type="ECO:0000259" key="2">
    <source>
        <dbReference type="Pfam" id="PF01266"/>
    </source>
</evidence>
<gene>
    <name evidence="3" type="ORF">IAI60_20830</name>
</gene>
<evidence type="ECO:0000313" key="4">
    <source>
        <dbReference type="Proteomes" id="UP001518990"/>
    </source>
</evidence>
<dbReference type="SUPFAM" id="SSF51905">
    <property type="entry name" value="FAD/NAD(P)-binding domain"/>
    <property type="match status" value="1"/>
</dbReference>
<sequence length="435" mass="47025">MQRETTARQVPRTLPRSLYAATARPTVAAPPLEGDRKASVAVIGGGFTGLSAALHLAEGGADVVLIEANEPGWGASGRNGGQVNPGLKYDPDQVEQDFGADLGKRMVAFSSNAPNVVFDLVRRHQIRCEARQGGTLRAAYAEKNAAVVRSTAEQCLRRGMPVELLERNAMRAVTGTDRYICAVRDHRGGSVNPLGYARGLAEAAQRAGATIHAGTAALSIQRQASEWAVRTPGGTLRAEKLVIATNAYTDDIWPRLRRSVVPVFSAIVATEPLPPDLAASILPNGASLYENGQITVYYRIDENGRLLMGGRSPMRDISDPGELSWLVRYTERLWPALKGVRWEFTWNGQLAVTTDHYPHLHEPAENVLICLGYNGRGVAMASAMGGELARRCFGASVAELNMPVTDLKEIPFHGLWRSAAAARILYGRIRDSLGL</sequence>
<keyword evidence="1" id="KW-0560">Oxidoreductase</keyword>
<dbReference type="Gene3D" id="3.30.9.10">
    <property type="entry name" value="D-Amino Acid Oxidase, subunit A, domain 2"/>
    <property type="match status" value="1"/>
</dbReference>
<feature type="domain" description="FAD dependent oxidoreductase" evidence="2">
    <location>
        <begin position="40"/>
        <end position="391"/>
    </location>
</feature>
<dbReference type="InterPro" id="IPR006076">
    <property type="entry name" value="FAD-dep_OxRdtase"/>
</dbReference>
<dbReference type="RefSeq" id="WP_207450813.1">
    <property type="nucleotide sequence ID" value="NZ_CP061097.1"/>
</dbReference>
<protein>
    <submittedName>
        <fullName evidence="3">FAD-binding oxidoreductase</fullName>
    </submittedName>
</protein>
<keyword evidence="4" id="KW-1185">Reference proteome</keyword>
<dbReference type="EMBL" id="JACTNF010000039">
    <property type="protein sequence ID" value="MBO1077055.1"/>
    <property type="molecule type" value="Genomic_DNA"/>
</dbReference>
<proteinExistence type="predicted"/>
<dbReference type="Pfam" id="PF01266">
    <property type="entry name" value="DAO"/>
    <property type="match status" value="1"/>
</dbReference>